<dbReference type="PRINTS" id="PR00046">
    <property type="entry name" value="SIGMA70FCT"/>
</dbReference>
<keyword evidence="1" id="KW-0805">Transcription regulation</keyword>
<dbReference type="SUPFAM" id="SSF88659">
    <property type="entry name" value="Sigma3 and sigma4 domains of RNA polymerase sigma factors"/>
    <property type="match status" value="1"/>
</dbReference>
<reference evidence="7" key="2">
    <citation type="submission" date="2009-08" db="EMBL/GenBank/DDBJ databases">
        <authorList>
            <person name="Shrivastava S."/>
            <person name="Brinkac L.M."/>
            <person name="Dodson R.J."/>
            <person name="Harkins D.M."/>
            <person name="Durkin A.S."/>
            <person name="Sutton G."/>
        </authorList>
    </citation>
    <scope>NUCLEOTIDE SEQUENCE</scope>
    <source>
        <strain evidence="7">Eklund 17B</strain>
    </source>
</reference>
<evidence type="ECO:0000256" key="4">
    <source>
        <dbReference type="ARBA" id="ARBA00023163"/>
    </source>
</evidence>
<dbReference type="AlphaFoldDB" id="B2THE9"/>
<dbReference type="Pfam" id="PF04542">
    <property type="entry name" value="Sigma70_r2"/>
    <property type="match status" value="1"/>
</dbReference>
<dbReference type="InterPro" id="IPR013325">
    <property type="entry name" value="RNA_pol_sigma_r2"/>
</dbReference>
<name>B2THE9_CLOBB</name>
<dbReference type="Pfam" id="PF04545">
    <property type="entry name" value="Sigma70_r4"/>
    <property type="match status" value="1"/>
</dbReference>
<accession>B2THE9</accession>
<dbReference type="Gene3D" id="1.20.140.160">
    <property type="match status" value="1"/>
</dbReference>
<organism evidence="7">
    <name type="scientific">Clostridium botulinum (strain Eklund 17B / Type B)</name>
    <dbReference type="NCBI Taxonomy" id="935198"/>
    <lineage>
        <taxon>Bacteria</taxon>
        <taxon>Bacillati</taxon>
        <taxon>Bacillota</taxon>
        <taxon>Clostridia</taxon>
        <taxon>Eubacteriales</taxon>
        <taxon>Clostridiaceae</taxon>
        <taxon>Clostridium</taxon>
    </lineage>
</organism>
<reference evidence="7" key="1">
    <citation type="submission" date="2009-06" db="EMBL/GenBank/DDBJ databases">
        <authorList>
            <consortium name="US DOE Joint Genome Institute (JGI-PGF)"/>
            <person name="Lucas S."/>
            <person name="Copeland A."/>
            <person name="Lapidus A."/>
            <person name="Glavina del Rio T."/>
            <person name="Dalin E."/>
            <person name="Tice H."/>
            <person name="Bruce D."/>
            <person name="Goodwin L."/>
            <person name="Pitluck S."/>
            <person name="Kyrpides N."/>
            <person name="Mavromatis K."/>
            <person name="Ivanova N."/>
            <person name="Saunders E."/>
            <person name="Brettin T."/>
            <person name="Detter J.C."/>
            <person name="Han C."/>
            <person name="Larimer F."/>
            <person name="Land M."/>
            <person name="Hauser L."/>
            <person name="Markowitz V."/>
            <person name="Cheng J.-F."/>
            <person name="Hugenholtz P."/>
            <person name="Woyke T."/>
            <person name="Wu D."/>
            <person name="Gronow S."/>
            <person name="Klenk H.-P."/>
            <person name="Eisen J.A."/>
        </authorList>
    </citation>
    <scope>NUCLEOTIDE SEQUENCE</scope>
    <source>
        <strain evidence="7">Eklund 17B</strain>
    </source>
</reference>
<dbReference type="PATRIC" id="fig|935198.13.peg.38"/>
<keyword evidence="4" id="KW-0804">Transcription</keyword>
<dbReference type="InterPro" id="IPR007630">
    <property type="entry name" value="RNA_pol_sigma70_r4"/>
</dbReference>
<evidence type="ECO:0000313" key="7">
    <source>
        <dbReference type="EMBL" id="ACD24853.1"/>
    </source>
</evidence>
<evidence type="ECO:0000259" key="6">
    <source>
        <dbReference type="Pfam" id="PF04545"/>
    </source>
</evidence>
<dbReference type="InterPro" id="IPR000943">
    <property type="entry name" value="RNA_pol_sigma70"/>
</dbReference>
<evidence type="ECO:0000259" key="5">
    <source>
        <dbReference type="Pfam" id="PF04542"/>
    </source>
</evidence>
<dbReference type="GO" id="GO:0006352">
    <property type="term" value="P:DNA-templated transcription initiation"/>
    <property type="evidence" value="ECO:0007669"/>
    <property type="project" value="InterPro"/>
</dbReference>
<proteinExistence type="predicted"/>
<dbReference type="NCBIfam" id="TIGR02937">
    <property type="entry name" value="sigma70-ECF"/>
    <property type="match status" value="1"/>
</dbReference>
<dbReference type="PANTHER" id="PTHR30603:SF47">
    <property type="entry name" value="RNA POLYMERASE SIGMA FACTOR SIGD, CHLOROPLASTIC"/>
    <property type="match status" value="1"/>
</dbReference>
<dbReference type="KEGG" id="cbk:CLL_A0047"/>
<evidence type="ECO:0000256" key="2">
    <source>
        <dbReference type="ARBA" id="ARBA00023082"/>
    </source>
</evidence>
<feature type="domain" description="RNA polymerase sigma-70 region 2" evidence="5">
    <location>
        <begin position="21"/>
        <end position="93"/>
    </location>
</feature>
<sequence length="233" mass="27963">MSNEELVELYQEGDKQALNKLIENNKKLVFKIVNKFYINATNSIDIEDLEQEGYMGLIMAAKKYNSNMDYHASFSTYSFYWIYQKINSFIKQKNTNDETSLNIPLNEGEEKEKVDLIEYIDNGYENIEEKLYLEQLRSDLENLMEHNTTLRERSILKLHYGWDCRECTMTYIAGMLEISQQRVRQIEKSTLRKLRRTKWIKCEYEKYYGSIKKNYINIEKKIDFTNKYFKGVI</sequence>
<dbReference type="Gene3D" id="1.10.1740.10">
    <property type="match status" value="1"/>
</dbReference>
<keyword evidence="3" id="KW-0238">DNA-binding</keyword>
<dbReference type="InterPro" id="IPR007627">
    <property type="entry name" value="RNA_pol_sigma70_r2"/>
</dbReference>
<dbReference type="GO" id="GO:0016987">
    <property type="term" value="F:sigma factor activity"/>
    <property type="evidence" value="ECO:0007669"/>
    <property type="project" value="UniProtKB-KW"/>
</dbReference>
<dbReference type="InterPro" id="IPR050239">
    <property type="entry name" value="Sigma-70_RNA_pol_init_factors"/>
</dbReference>
<dbReference type="HOGENOM" id="CLU_014793_3_5_9"/>
<keyword evidence="2" id="KW-0731">Sigma factor</keyword>
<accession>U4P0T5</accession>
<evidence type="ECO:0000256" key="1">
    <source>
        <dbReference type="ARBA" id="ARBA00023015"/>
    </source>
</evidence>
<dbReference type="PANTHER" id="PTHR30603">
    <property type="entry name" value="RNA POLYMERASE SIGMA FACTOR RPO"/>
    <property type="match status" value="1"/>
</dbReference>
<gene>
    <name evidence="7" type="ordered locus">CLL_A0047</name>
</gene>
<protein>
    <submittedName>
        <fullName evidence="7">RNA polymerase sigma-F factor</fullName>
    </submittedName>
</protein>
<evidence type="ECO:0000256" key="3">
    <source>
        <dbReference type="ARBA" id="ARBA00023125"/>
    </source>
</evidence>
<dbReference type="GO" id="GO:0003677">
    <property type="term" value="F:DNA binding"/>
    <property type="evidence" value="ECO:0007669"/>
    <property type="project" value="UniProtKB-KW"/>
</dbReference>
<dbReference type="EMBL" id="CP001056">
    <property type="protein sequence ID" value="ACD24853.1"/>
    <property type="molecule type" value="Genomic_DNA"/>
</dbReference>
<dbReference type="SUPFAM" id="SSF88946">
    <property type="entry name" value="Sigma2 domain of RNA polymerase sigma factors"/>
    <property type="match status" value="1"/>
</dbReference>
<dbReference type="InterPro" id="IPR014284">
    <property type="entry name" value="RNA_pol_sigma-70_dom"/>
</dbReference>
<feature type="domain" description="RNA polymerase sigma-70 region 4" evidence="6">
    <location>
        <begin position="151"/>
        <end position="195"/>
    </location>
</feature>
<dbReference type="InterPro" id="IPR013324">
    <property type="entry name" value="RNA_pol_sigma_r3/r4-like"/>
</dbReference>